<evidence type="ECO:0000313" key="2">
    <source>
        <dbReference type="EMBL" id="KIM67775.1"/>
    </source>
</evidence>
<protein>
    <submittedName>
        <fullName evidence="2">Uncharacterized protein</fullName>
    </submittedName>
</protein>
<reference evidence="3" key="2">
    <citation type="submission" date="2015-01" db="EMBL/GenBank/DDBJ databases">
        <title>Evolutionary Origins and Diversification of the Mycorrhizal Mutualists.</title>
        <authorList>
            <consortium name="DOE Joint Genome Institute"/>
            <consortium name="Mycorrhizal Genomics Consortium"/>
            <person name="Kohler A."/>
            <person name="Kuo A."/>
            <person name="Nagy L.G."/>
            <person name="Floudas D."/>
            <person name="Copeland A."/>
            <person name="Barry K.W."/>
            <person name="Cichocki N."/>
            <person name="Veneault-Fourrey C."/>
            <person name="LaButti K."/>
            <person name="Lindquist E.A."/>
            <person name="Lipzen A."/>
            <person name="Lundell T."/>
            <person name="Morin E."/>
            <person name="Murat C."/>
            <person name="Riley R."/>
            <person name="Ohm R."/>
            <person name="Sun H."/>
            <person name="Tunlid A."/>
            <person name="Henrissat B."/>
            <person name="Grigoriev I.V."/>
            <person name="Hibbett D.S."/>
            <person name="Martin F."/>
        </authorList>
    </citation>
    <scope>NUCLEOTIDE SEQUENCE [LARGE SCALE GENOMIC DNA]</scope>
    <source>
        <strain evidence="3">Foug A</strain>
    </source>
</reference>
<evidence type="ECO:0000256" key="1">
    <source>
        <dbReference type="SAM" id="MobiDB-lite"/>
    </source>
</evidence>
<reference evidence="2 3" key="1">
    <citation type="submission" date="2014-04" db="EMBL/GenBank/DDBJ databases">
        <authorList>
            <consortium name="DOE Joint Genome Institute"/>
            <person name="Kuo A."/>
            <person name="Kohler A."/>
            <person name="Nagy L.G."/>
            <person name="Floudas D."/>
            <person name="Copeland A."/>
            <person name="Barry K.W."/>
            <person name="Cichocki N."/>
            <person name="Veneault-Fourrey C."/>
            <person name="LaButti K."/>
            <person name="Lindquist E.A."/>
            <person name="Lipzen A."/>
            <person name="Lundell T."/>
            <person name="Morin E."/>
            <person name="Murat C."/>
            <person name="Sun H."/>
            <person name="Tunlid A."/>
            <person name="Henrissat B."/>
            <person name="Grigoriev I.V."/>
            <person name="Hibbett D.S."/>
            <person name="Martin F."/>
            <person name="Nordberg H.P."/>
            <person name="Cantor M.N."/>
            <person name="Hua S.X."/>
        </authorList>
    </citation>
    <scope>NUCLEOTIDE SEQUENCE [LARGE SCALE GENOMIC DNA]</scope>
    <source>
        <strain evidence="2 3">Foug A</strain>
    </source>
</reference>
<sequence length="194" mass="21482">MPTTTMQARDVASSSDGDSLFRKPSRVQGPRPHNTRLSQSTFTVENHGPWTWAYQRADLPRGLSIYSHLSDSSNRPPSPSLSLSSSSRTLSSAIDHKSSIPCSHGSCQSRRKPAGPRAPHRTRRRPRKPVLRVDTSARLDESKLPQSAESFTDILRSHTPKIPPSLALSPNNYLLDWDAIFRVLGASYDVLQDG</sequence>
<feature type="region of interest" description="Disordered" evidence="1">
    <location>
        <begin position="69"/>
        <end position="134"/>
    </location>
</feature>
<dbReference type="Proteomes" id="UP000053989">
    <property type="component" value="Unassembled WGS sequence"/>
</dbReference>
<feature type="compositionally biased region" description="Polar residues" evidence="1">
    <location>
        <begin position="1"/>
        <end position="17"/>
    </location>
</feature>
<gene>
    <name evidence="2" type="ORF">SCLCIDRAFT_1069278</name>
</gene>
<dbReference type="AlphaFoldDB" id="A0A0C3E4Q0"/>
<evidence type="ECO:0000313" key="3">
    <source>
        <dbReference type="Proteomes" id="UP000053989"/>
    </source>
</evidence>
<feature type="compositionally biased region" description="Low complexity" evidence="1">
    <location>
        <begin position="69"/>
        <end position="92"/>
    </location>
</feature>
<dbReference type="HOGENOM" id="CLU_1448160_0_0_1"/>
<dbReference type="InParanoid" id="A0A0C3E4Q0"/>
<proteinExistence type="predicted"/>
<feature type="region of interest" description="Disordered" evidence="1">
    <location>
        <begin position="1"/>
        <end position="42"/>
    </location>
</feature>
<accession>A0A0C3E4Q0</accession>
<dbReference type="EMBL" id="KN822011">
    <property type="protein sequence ID" value="KIM67775.1"/>
    <property type="molecule type" value="Genomic_DNA"/>
</dbReference>
<organism evidence="2 3">
    <name type="scientific">Scleroderma citrinum Foug A</name>
    <dbReference type="NCBI Taxonomy" id="1036808"/>
    <lineage>
        <taxon>Eukaryota</taxon>
        <taxon>Fungi</taxon>
        <taxon>Dikarya</taxon>
        <taxon>Basidiomycota</taxon>
        <taxon>Agaricomycotina</taxon>
        <taxon>Agaricomycetes</taxon>
        <taxon>Agaricomycetidae</taxon>
        <taxon>Boletales</taxon>
        <taxon>Sclerodermatineae</taxon>
        <taxon>Sclerodermataceae</taxon>
        <taxon>Scleroderma</taxon>
    </lineage>
</organism>
<name>A0A0C3E4Q0_9AGAM</name>
<dbReference type="OrthoDB" id="2688723at2759"/>
<keyword evidence="3" id="KW-1185">Reference proteome</keyword>
<feature type="compositionally biased region" description="Basic residues" evidence="1">
    <location>
        <begin position="109"/>
        <end position="130"/>
    </location>
</feature>